<proteinExistence type="predicted"/>
<organism evidence="1 2">
    <name type="scientific">Stentor coeruleus</name>
    <dbReference type="NCBI Taxonomy" id="5963"/>
    <lineage>
        <taxon>Eukaryota</taxon>
        <taxon>Sar</taxon>
        <taxon>Alveolata</taxon>
        <taxon>Ciliophora</taxon>
        <taxon>Postciliodesmatophora</taxon>
        <taxon>Heterotrichea</taxon>
        <taxon>Heterotrichida</taxon>
        <taxon>Stentoridae</taxon>
        <taxon>Stentor</taxon>
    </lineage>
</organism>
<evidence type="ECO:0000313" key="1">
    <source>
        <dbReference type="EMBL" id="OMJ71526.1"/>
    </source>
</evidence>
<dbReference type="Proteomes" id="UP000187209">
    <property type="component" value="Unassembled WGS sequence"/>
</dbReference>
<evidence type="ECO:0000313" key="2">
    <source>
        <dbReference type="Proteomes" id="UP000187209"/>
    </source>
</evidence>
<accession>A0A1R2B452</accession>
<sequence>MRSEQGVVIAKMTYYRKQSVEKLYRLLKRKVLIDMRIVKRFRIWQILILKQKIAIFLRKVKETNRKFLLRSFRVVVGVLEKPLRISFNKVFNCEYKAQVPKTLNPKVSVCKLGLINIKLQSRSLCTSLLPSTIDDFDLKTKSFALWKSRAYKASPFLHRNLVLTLSVMAIVLKLRWHNLNYGFQRVNRIRQRVETISLCKTIEKIFIKRISQAFRKVSQPRFIRKKAENIRVDGKIMIQKIKTSTCLLEMLVQKKRGIEIKQMELALSKAFHKMKLVSNESNVPNFIMKRHYRNWSLKLMINALNYQHIIRKKFGFGKLKLLKPNKQKDVFPIDKSIIENQALVLVRLESQQYAKLKEFKVIKRCEKVNKCKMVFWKCLRMWFARWCEILNEPDNLEKLFEYLRFLESQAENGQEGVELTDVRAMIERRSTEVTGKLIDSDSSINFRSL</sequence>
<dbReference type="EMBL" id="MPUH01000981">
    <property type="protein sequence ID" value="OMJ71526.1"/>
    <property type="molecule type" value="Genomic_DNA"/>
</dbReference>
<dbReference type="OrthoDB" id="322994at2759"/>
<name>A0A1R2B452_9CILI</name>
<reference evidence="1 2" key="1">
    <citation type="submission" date="2016-11" db="EMBL/GenBank/DDBJ databases">
        <title>The macronuclear genome of Stentor coeruleus: a giant cell with tiny introns.</title>
        <authorList>
            <person name="Slabodnick M."/>
            <person name="Ruby J.G."/>
            <person name="Reiff S.B."/>
            <person name="Swart E.C."/>
            <person name="Gosai S."/>
            <person name="Prabakaran S."/>
            <person name="Witkowska E."/>
            <person name="Larue G.E."/>
            <person name="Fisher S."/>
            <person name="Freeman R.M."/>
            <person name="Gunawardena J."/>
            <person name="Chu W."/>
            <person name="Stover N.A."/>
            <person name="Gregory B.D."/>
            <person name="Nowacki M."/>
            <person name="Derisi J."/>
            <person name="Roy S.W."/>
            <person name="Marshall W.F."/>
            <person name="Sood P."/>
        </authorList>
    </citation>
    <scope>NUCLEOTIDE SEQUENCE [LARGE SCALE GENOMIC DNA]</scope>
    <source>
        <strain evidence="1">WM001</strain>
    </source>
</reference>
<gene>
    <name evidence="1" type="ORF">SteCoe_30231</name>
</gene>
<comment type="caution">
    <text evidence="1">The sequence shown here is derived from an EMBL/GenBank/DDBJ whole genome shotgun (WGS) entry which is preliminary data.</text>
</comment>
<protein>
    <submittedName>
        <fullName evidence="1">Uncharacterized protein</fullName>
    </submittedName>
</protein>
<dbReference type="AlphaFoldDB" id="A0A1R2B452"/>
<keyword evidence="2" id="KW-1185">Reference proteome</keyword>